<proteinExistence type="predicted"/>
<dbReference type="AlphaFoldDB" id="A0A2M8TJ59"/>
<feature type="domain" description="Peptidase S8/S53" evidence="1">
    <location>
        <begin position="336"/>
        <end position="620"/>
    </location>
</feature>
<dbReference type="Gene3D" id="3.40.50.200">
    <property type="entry name" value="Peptidase S8/S53 domain"/>
    <property type="match status" value="1"/>
</dbReference>
<dbReference type="RefSeq" id="WP_088439747.1">
    <property type="nucleotide sequence ID" value="NZ_NHRV01000002.1"/>
</dbReference>
<reference evidence="2 3" key="1">
    <citation type="submission" date="2017-11" db="EMBL/GenBank/DDBJ databases">
        <title>Genome sequencing of Prevotella intermedia KCOM 2833.</title>
        <authorList>
            <person name="Kook J.-K."/>
            <person name="Park S.-N."/>
            <person name="Lim Y.K."/>
        </authorList>
    </citation>
    <scope>NUCLEOTIDE SEQUENCE [LARGE SCALE GENOMIC DNA]</scope>
    <source>
        <strain evidence="2 3">KCOM 2833</strain>
    </source>
</reference>
<evidence type="ECO:0000313" key="2">
    <source>
        <dbReference type="EMBL" id="PJI23965.1"/>
    </source>
</evidence>
<dbReference type="InterPro" id="IPR036852">
    <property type="entry name" value="Peptidase_S8/S53_dom_sf"/>
</dbReference>
<evidence type="ECO:0000313" key="3">
    <source>
        <dbReference type="Proteomes" id="UP000231201"/>
    </source>
</evidence>
<sequence length="823" mass="91906">MTKAPVQIILNSDSYVQNEIPKTIKVQGKDFFANDNNGFIQKKRDLIYGLEILQKEKEKSSIKTLYAKVSMRHDALAKSYRPTNKLFCSKNSCEVVGGLNMGEMLIKLYNGATESLIQGIRNNAEEKVKYDIVRNERVAKPSIWRCEVSAIDKISLFDSHDKIPIPIEELTTYLTEQKTGFYIELFETPVNRANYDMLNKEDYLLFKQLMDVIESFNGIRLFRSKIANMPKLLSGYITINEDNKVNLTSAISSKIDLDSLSNNKETISKILFYLSQCTIVKKIVPMLNPQGFYGPSFDVNGTKSYTLPHPLPDVDYPLLGLIDTGISDIFKEWIIDEDDSVPTKYLDKEHGTNIAGLLIAGKDLNNPTGKQLFCQEKDGCKIFNLGILPNKNNINKIYPSSDDLISALETAVSNAAEQGVRIFNLSININSIRLYSDYSPFAHALDYLSDKYDVVFIISAGNLKNNRTPWKPDPSQWFSNINSIKSKKGIDIAYAPAESLRNLSVAALNASDLGLASYSRIGKGSSLAIKPDLAQVGGDAEDLGELQSGLYSLNKLAKIISVRGTSFSAPLVAKTMACLDKDIEGYVSRETLIALIVHSGYIPVPFSAKQYGLQVKDLIGYGKPKTSGDILNCTDNSITMVFASRIKSKKIFSFNFSWPKSLVDDKGKIRGHVKLTIVSKPRLNLDYGEEQVRDNLTAFLRQINEEGKAKGILHPLYKSSEKSVNDDYLQEWALIEDNQKWNPIKVSEKTFKAIGGGTNFAIQIEYLSRDIIKDTEGIPFTAILTISDPKGEAPVYNEMRRSLITSNVQIADIQTATRSTLRV</sequence>
<accession>A0A2M8TJ59</accession>
<organism evidence="2 3">
    <name type="scientific">Prevotella intermedia</name>
    <dbReference type="NCBI Taxonomy" id="28131"/>
    <lineage>
        <taxon>Bacteria</taxon>
        <taxon>Pseudomonadati</taxon>
        <taxon>Bacteroidota</taxon>
        <taxon>Bacteroidia</taxon>
        <taxon>Bacteroidales</taxon>
        <taxon>Prevotellaceae</taxon>
        <taxon>Prevotella</taxon>
    </lineage>
</organism>
<protein>
    <recommendedName>
        <fullName evidence="1">Peptidase S8/S53 domain-containing protein</fullName>
    </recommendedName>
</protein>
<dbReference type="InterPro" id="IPR000209">
    <property type="entry name" value="Peptidase_S8/S53_dom"/>
</dbReference>
<evidence type="ECO:0000259" key="1">
    <source>
        <dbReference type="Pfam" id="PF00082"/>
    </source>
</evidence>
<dbReference type="GO" id="GO:0004252">
    <property type="term" value="F:serine-type endopeptidase activity"/>
    <property type="evidence" value="ECO:0007669"/>
    <property type="project" value="InterPro"/>
</dbReference>
<comment type="caution">
    <text evidence="2">The sequence shown here is derived from an EMBL/GenBank/DDBJ whole genome shotgun (WGS) entry which is preliminary data.</text>
</comment>
<dbReference type="GO" id="GO:0006508">
    <property type="term" value="P:proteolysis"/>
    <property type="evidence" value="ECO:0007669"/>
    <property type="project" value="InterPro"/>
</dbReference>
<dbReference type="EMBL" id="PENH01000002">
    <property type="protein sequence ID" value="PJI23965.1"/>
    <property type="molecule type" value="Genomic_DNA"/>
</dbReference>
<dbReference type="CDD" id="cd04847">
    <property type="entry name" value="Peptidases_S8_Subtilisin_like_2"/>
    <property type="match status" value="1"/>
</dbReference>
<dbReference type="SUPFAM" id="SSF52743">
    <property type="entry name" value="Subtilisin-like"/>
    <property type="match status" value="1"/>
</dbReference>
<gene>
    <name evidence="2" type="ORF">CTM59_07285</name>
</gene>
<dbReference type="Proteomes" id="UP000231201">
    <property type="component" value="Unassembled WGS sequence"/>
</dbReference>
<dbReference type="Pfam" id="PF00082">
    <property type="entry name" value="Peptidase_S8"/>
    <property type="match status" value="1"/>
</dbReference>
<dbReference type="InterPro" id="IPR034074">
    <property type="entry name" value="Y4bN_pept_dom"/>
</dbReference>
<name>A0A2M8TJ59_PREIN</name>